<evidence type="ECO:0000313" key="3">
    <source>
        <dbReference type="EMBL" id="CAF0856170.1"/>
    </source>
</evidence>
<dbReference type="Pfam" id="PF00149">
    <property type="entry name" value="Metallophos"/>
    <property type="match status" value="1"/>
</dbReference>
<sequence>MEDFKIQSELKSDQNVINVHKFSQNPALAFLEILPKKETIPKLPLDTPISANKVRVVCLSDTHVDTRSMSAIPKADLLIHAGDFLKSGTKGELREFCNFLSNQNHIKYKVVIAGNHDGLIHSADQKESLKKQCIYLEDSYVKLFGLNIYGSPWQPVHCDNAFQLKRGKELLDKWNKIPEFTDILITHGPPLGYGDKAGGVKHVGCVELLNTVLHRVKPKFHVFGHIHEDYGIWTNGTTTFINASICNRNYNAVHQPIIFDIEISPNKSKDDFLPEF</sequence>
<dbReference type="EMBL" id="CAJNOC010001338">
    <property type="protein sequence ID" value="CAF0856170.1"/>
    <property type="molecule type" value="Genomic_DNA"/>
</dbReference>
<dbReference type="SUPFAM" id="SSF56300">
    <property type="entry name" value="Metallo-dependent phosphatases"/>
    <property type="match status" value="1"/>
</dbReference>
<comment type="similarity">
    <text evidence="1">Belongs to the UPF0046 family.</text>
</comment>
<proteinExistence type="inferred from homology"/>
<dbReference type="Gene3D" id="3.60.21.10">
    <property type="match status" value="1"/>
</dbReference>
<reference evidence="3" key="1">
    <citation type="submission" date="2021-02" db="EMBL/GenBank/DDBJ databases">
        <authorList>
            <person name="Nowell W R."/>
        </authorList>
    </citation>
    <scope>NUCLEOTIDE SEQUENCE</scope>
    <source>
        <strain evidence="3">Ploen Becks lab</strain>
    </source>
</reference>
<gene>
    <name evidence="3" type="ORF">OXX778_LOCUS9205</name>
</gene>
<dbReference type="InterPro" id="IPR029052">
    <property type="entry name" value="Metallo-depent_PP-like"/>
</dbReference>
<dbReference type="CDD" id="cd07379">
    <property type="entry name" value="MPP_239FB"/>
    <property type="match status" value="1"/>
</dbReference>
<organism evidence="3 4">
    <name type="scientific">Brachionus calyciflorus</name>
    <dbReference type="NCBI Taxonomy" id="104777"/>
    <lineage>
        <taxon>Eukaryota</taxon>
        <taxon>Metazoa</taxon>
        <taxon>Spiralia</taxon>
        <taxon>Gnathifera</taxon>
        <taxon>Rotifera</taxon>
        <taxon>Eurotatoria</taxon>
        <taxon>Monogononta</taxon>
        <taxon>Pseudotrocha</taxon>
        <taxon>Ploima</taxon>
        <taxon>Brachionidae</taxon>
        <taxon>Brachionus</taxon>
    </lineage>
</organism>
<evidence type="ECO:0000256" key="1">
    <source>
        <dbReference type="ARBA" id="ARBA00007993"/>
    </source>
</evidence>
<dbReference type="PANTHER" id="PTHR12905">
    <property type="entry name" value="METALLOPHOSPHOESTERASE"/>
    <property type="match status" value="1"/>
</dbReference>
<comment type="caution">
    <text evidence="3">The sequence shown here is derived from an EMBL/GenBank/DDBJ whole genome shotgun (WGS) entry which is preliminary data.</text>
</comment>
<dbReference type="GO" id="GO:0016787">
    <property type="term" value="F:hydrolase activity"/>
    <property type="evidence" value="ECO:0007669"/>
    <property type="project" value="InterPro"/>
</dbReference>
<protein>
    <recommendedName>
        <fullName evidence="2">Calcineurin-like phosphoesterase domain-containing protein</fullName>
    </recommendedName>
</protein>
<keyword evidence="4" id="KW-1185">Reference proteome</keyword>
<dbReference type="PANTHER" id="PTHR12905:SF0">
    <property type="entry name" value="CALCINEURIN-LIKE PHOSPHOESTERASE DOMAIN-CONTAINING PROTEIN"/>
    <property type="match status" value="1"/>
</dbReference>
<dbReference type="OrthoDB" id="630188at2759"/>
<feature type="domain" description="Calcineurin-like phosphoesterase" evidence="2">
    <location>
        <begin position="55"/>
        <end position="228"/>
    </location>
</feature>
<evidence type="ECO:0000259" key="2">
    <source>
        <dbReference type="Pfam" id="PF00149"/>
    </source>
</evidence>
<dbReference type="AlphaFoldDB" id="A0A813WRJ0"/>
<name>A0A813WRJ0_9BILA</name>
<evidence type="ECO:0000313" key="4">
    <source>
        <dbReference type="Proteomes" id="UP000663879"/>
    </source>
</evidence>
<dbReference type="Proteomes" id="UP000663879">
    <property type="component" value="Unassembled WGS sequence"/>
</dbReference>
<dbReference type="InterPro" id="IPR051693">
    <property type="entry name" value="UPF0046_metallophosphoest"/>
</dbReference>
<dbReference type="InterPro" id="IPR004843">
    <property type="entry name" value="Calcineurin-like_PHP"/>
</dbReference>
<accession>A0A813WRJ0</accession>